<sequence length="427" mass="47817">MLYTLCLVVGASLVGFTNALQENIEKHTTCSWSPFLREDQLSCAAPKAKRQHETNVRDNTQKLEKNYDGLYQSPSDYKLPPFWKGPEKCFRKFCLFTNQDHGEGMSLITTGRIAYLAANSPIPSTPGLEPTAYYEAEVPGKGAGLFANRTIRKGEIIFQRHPVLAVQFTLHLDLDPQAREELYQVAINRLPEATRARFVRQIGTTAYDKVEQNAFRLFLDGDHTHSSHLGLFPEVSKMNHDCRPNIHYRIANLTHTTVAVRDTPPGDELTVSYIYGKTLHADRQTQLRNYWGFNCTCSQCSTLPTPKADASDGRIRQIRALENEIETLLTAQGTIKGGEGARPEMNGALVGLYLAERLDAYLAPTYTRAALLHSMFGDEERARVFAAEAVAALEREVGLMAMDLESMRRLAGDPRGHWSWGIRVAAN</sequence>
<name>A0AAN6PVA2_9PEZI</name>
<feature type="chain" id="PRO_5042976567" evidence="1">
    <location>
        <begin position="20"/>
        <end position="427"/>
    </location>
</feature>
<dbReference type="PANTHER" id="PTHR47332">
    <property type="entry name" value="SET DOMAIN-CONTAINING PROTEIN 5"/>
    <property type="match status" value="1"/>
</dbReference>
<evidence type="ECO:0000256" key="1">
    <source>
        <dbReference type="SAM" id="SignalP"/>
    </source>
</evidence>
<dbReference type="EMBL" id="MU863657">
    <property type="protein sequence ID" value="KAK4098595.1"/>
    <property type="molecule type" value="Genomic_DNA"/>
</dbReference>
<proteinExistence type="predicted"/>
<evidence type="ECO:0000313" key="4">
    <source>
        <dbReference type="Proteomes" id="UP001305647"/>
    </source>
</evidence>
<feature type="domain" description="SET" evidence="2">
    <location>
        <begin position="126"/>
        <end position="274"/>
    </location>
</feature>
<dbReference type="Pfam" id="PF00856">
    <property type="entry name" value="SET"/>
    <property type="match status" value="1"/>
</dbReference>
<dbReference type="SUPFAM" id="SSF82199">
    <property type="entry name" value="SET domain"/>
    <property type="match status" value="1"/>
</dbReference>
<dbReference type="SMART" id="SM00317">
    <property type="entry name" value="SET"/>
    <property type="match status" value="1"/>
</dbReference>
<keyword evidence="4" id="KW-1185">Reference proteome</keyword>
<dbReference type="InterPro" id="IPR046341">
    <property type="entry name" value="SET_dom_sf"/>
</dbReference>
<reference evidence="3" key="2">
    <citation type="submission" date="2023-05" db="EMBL/GenBank/DDBJ databases">
        <authorList>
            <consortium name="Lawrence Berkeley National Laboratory"/>
            <person name="Steindorff A."/>
            <person name="Hensen N."/>
            <person name="Bonometti L."/>
            <person name="Westerberg I."/>
            <person name="Brannstrom I.O."/>
            <person name="Guillou S."/>
            <person name="Cros-Aarteil S."/>
            <person name="Calhoun S."/>
            <person name="Haridas S."/>
            <person name="Kuo A."/>
            <person name="Mondo S."/>
            <person name="Pangilinan J."/>
            <person name="Riley R."/>
            <person name="Labutti K."/>
            <person name="Andreopoulos B."/>
            <person name="Lipzen A."/>
            <person name="Chen C."/>
            <person name="Yanf M."/>
            <person name="Daum C."/>
            <person name="Ng V."/>
            <person name="Clum A."/>
            <person name="Ohm R."/>
            <person name="Martin F."/>
            <person name="Silar P."/>
            <person name="Natvig D."/>
            <person name="Lalanne C."/>
            <person name="Gautier V."/>
            <person name="Ament-Velasquez S.L."/>
            <person name="Kruys A."/>
            <person name="Hutchinson M.I."/>
            <person name="Powell A.J."/>
            <person name="Barry K."/>
            <person name="Miller A.N."/>
            <person name="Grigoriev I.V."/>
            <person name="Debuchy R."/>
            <person name="Gladieux P."/>
            <person name="Thoren M.H."/>
            <person name="Johannesson H."/>
        </authorList>
    </citation>
    <scope>NUCLEOTIDE SEQUENCE</scope>
    <source>
        <strain evidence="3">CBS 757.83</strain>
    </source>
</reference>
<dbReference type="AlphaFoldDB" id="A0AAN6PVA2"/>
<comment type="caution">
    <text evidence="3">The sequence shown here is derived from an EMBL/GenBank/DDBJ whole genome shotgun (WGS) entry which is preliminary data.</text>
</comment>
<protein>
    <submittedName>
        <fullName evidence="3">SET domain-containing protein</fullName>
    </submittedName>
</protein>
<dbReference type="PANTHER" id="PTHR47332:SF6">
    <property type="entry name" value="SET DOMAIN-CONTAINING PROTEIN"/>
    <property type="match status" value="1"/>
</dbReference>
<dbReference type="CDD" id="cd20071">
    <property type="entry name" value="SET_SMYD"/>
    <property type="match status" value="1"/>
</dbReference>
<evidence type="ECO:0000313" key="3">
    <source>
        <dbReference type="EMBL" id="KAK4098595.1"/>
    </source>
</evidence>
<dbReference type="Gene3D" id="2.170.270.10">
    <property type="entry name" value="SET domain"/>
    <property type="match status" value="1"/>
</dbReference>
<keyword evidence="1" id="KW-0732">Signal</keyword>
<dbReference type="Proteomes" id="UP001305647">
    <property type="component" value="Unassembled WGS sequence"/>
</dbReference>
<accession>A0AAN6PVA2</accession>
<dbReference type="InterPro" id="IPR001214">
    <property type="entry name" value="SET_dom"/>
</dbReference>
<dbReference type="InterPro" id="IPR053185">
    <property type="entry name" value="SET_domain_protein"/>
</dbReference>
<organism evidence="3 4">
    <name type="scientific">Parathielavia hyrcaniae</name>
    <dbReference type="NCBI Taxonomy" id="113614"/>
    <lineage>
        <taxon>Eukaryota</taxon>
        <taxon>Fungi</taxon>
        <taxon>Dikarya</taxon>
        <taxon>Ascomycota</taxon>
        <taxon>Pezizomycotina</taxon>
        <taxon>Sordariomycetes</taxon>
        <taxon>Sordariomycetidae</taxon>
        <taxon>Sordariales</taxon>
        <taxon>Chaetomiaceae</taxon>
        <taxon>Parathielavia</taxon>
    </lineage>
</organism>
<gene>
    <name evidence="3" type="ORF">N658DRAFT_217442</name>
</gene>
<feature type="signal peptide" evidence="1">
    <location>
        <begin position="1"/>
        <end position="19"/>
    </location>
</feature>
<dbReference type="PROSITE" id="PS50280">
    <property type="entry name" value="SET"/>
    <property type="match status" value="1"/>
</dbReference>
<evidence type="ECO:0000259" key="2">
    <source>
        <dbReference type="PROSITE" id="PS50280"/>
    </source>
</evidence>
<reference evidence="3" key="1">
    <citation type="journal article" date="2023" name="Mol. Phylogenet. Evol.">
        <title>Genome-scale phylogeny and comparative genomics of the fungal order Sordariales.</title>
        <authorList>
            <person name="Hensen N."/>
            <person name="Bonometti L."/>
            <person name="Westerberg I."/>
            <person name="Brannstrom I.O."/>
            <person name="Guillou S."/>
            <person name="Cros-Aarteil S."/>
            <person name="Calhoun S."/>
            <person name="Haridas S."/>
            <person name="Kuo A."/>
            <person name="Mondo S."/>
            <person name="Pangilinan J."/>
            <person name="Riley R."/>
            <person name="LaButti K."/>
            <person name="Andreopoulos B."/>
            <person name="Lipzen A."/>
            <person name="Chen C."/>
            <person name="Yan M."/>
            <person name="Daum C."/>
            <person name="Ng V."/>
            <person name="Clum A."/>
            <person name="Steindorff A."/>
            <person name="Ohm R.A."/>
            <person name="Martin F."/>
            <person name="Silar P."/>
            <person name="Natvig D.O."/>
            <person name="Lalanne C."/>
            <person name="Gautier V."/>
            <person name="Ament-Velasquez S.L."/>
            <person name="Kruys A."/>
            <person name="Hutchinson M.I."/>
            <person name="Powell A.J."/>
            <person name="Barry K."/>
            <person name="Miller A.N."/>
            <person name="Grigoriev I.V."/>
            <person name="Debuchy R."/>
            <person name="Gladieux P."/>
            <person name="Hiltunen Thoren M."/>
            <person name="Johannesson H."/>
        </authorList>
    </citation>
    <scope>NUCLEOTIDE SEQUENCE</scope>
    <source>
        <strain evidence="3">CBS 757.83</strain>
    </source>
</reference>